<dbReference type="PANTHER" id="PTHR12598">
    <property type="entry name" value="COPPER HOMEOSTASIS PROTEIN CUTC"/>
    <property type="match status" value="1"/>
</dbReference>
<evidence type="ECO:0000256" key="2">
    <source>
        <dbReference type="HAMAP-Rule" id="MF_00795"/>
    </source>
</evidence>
<comment type="caution">
    <text evidence="2">Once thought to be involved in copper homeostasis, experiments in E.coli have shown this is not the case.</text>
</comment>
<keyword evidence="2" id="KW-0963">Cytoplasm</keyword>
<dbReference type="STRING" id="240015.ACP_1349"/>
<dbReference type="Pfam" id="PF03932">
    <property type="entry name" value="CutC"/>
    <property type="match status" value="1"/>
</dbReference>
<gene>
    <name evidence="2 3" type="primary">cutC</name>
    <name evidence="3" type="ordered locus">ACP_1349</name>
</gene>
<dbReference type="AlphaFoldDB" id="C1F5H4"/>
<dbReference type="InterPro" id="IPR005627">
    <property type="entry name" value="CutC-like"/>
</dbReference>
<evidence type="ECO:0000313" key="3">
    <source>
        <dbReference type="EMBL" id="ACO32381.1"/>
    </source>
</evidence>
<sequence>MVLEVCVDSVASAVAAERGGAQRIELCSDLLEGGITPGPGLLALVRERLKIDVYVMARPRGGDFCYDDDEFLVMQREIEQLRRLGADGIVLGVLNEHARVDVERTRRLVEQARPLPVTFHRAIDMTPDPVAAVGDVIRTGAERVLSSGGARSAAKGSATLRALQSAAGGQIAVMAGGGLMPENVRELAHQTGVTEFHASLRRTVPSRVAFHRPGVTMGEVGGNREYLRYVTLEEDVRAMMEALAQLAQENVAGLIV</sequence>
<evidence type="ECO:0000256" key="1">
    <source>
        <dbReference type="ARBA" id="ARBA00007768"/>
    </source>
</evidence>
<dbReference type="PANTHER" id="PTHR12598:SF0">
    <property type="entry name" value="COPPER HOMEOSTASIS PROTEIN CUTC HOMOLOG"/>
    <property type="match status" value="1"/>
</dbReference>
<dbReference type="Gene3D" id="3.20.20.380">
    <property type="entry name" value="Copper homeostasis (CutC) domain"/>
    <property type="match status" value="1"/>
</dbReference>
<comment type="subcellular location">
    <subcellularLocation>
        <location evidence="2">Cytoplasm</location>
    </subcellularLocation>
</comment>
<dbReference type="KEGG" id="aca:ACP_1349"/>
<name>C1F5H4_ACIC5</name>
<keyword evidence="4" id="KW-1185">Reference proteome</keyword>
<proteinExistence type="inferred from homology"/>
<dbReference type="eggNOG" id="COG3142">
    <property type="taxonomic scope" value="Bacteria"/>
</dbReference>
<dbReference type="InParanoid" id="C1F5H4"/>
<protein>
    <recommendedName>
        <fullName evidence="2">PF03932 family protein CutC</fullName>
    </recommendedName>
</protein>
<dbReference type="GO" id="GO:0005737">
    <property type="term" value="C:cytoplasm"/>
    <property type="evidence" value="ECO:0007669"/>
    <property type="project" value="UniProtKB-SubCell"/>
</dbReference>
<dbReference type="FunFam" id="3.20.20.380:FF:000001">
    <property type="entry name" value="Copper homeostasis protein CutC"/>
    <property type="match status" value="1"/>
</dbReference>
<reference evidence="3 4" key="1">
    <citation type="journal article" date="2009" name="Appl. Environ. Microbiol.">
        <title>Three genomes from the phylum Acidobacteria provide insight into the lifestyles of these microorganisms in soils.</title>
        <authorList>
            <person name="Ward N.L."/>
            <person name="Challacombe J.F."/>
            <person name="Janssen P.H."/>
            <person name="Henrissat B."/>
            <person name="Coutinho P.M."/>
            <person name="Wu M."/>
            <person name="Xie G."/>
            <person name="Haft D.H."/>
            <person name="Sait M."/>
            <person name="Badger J."/>
            <person name="Barabote R.D."/>
            <person name="Bradley B."/>
            <person name="Brettin T.S."/>
            <person name="Brinkac L.M."/>
            <person name="Bruce D."/>
            <person name="Creasy T."/>
            <person name="Daugherty S.C."/>
            <person name="Davidsen T.M."/>
            <person name="DeBoy R.T."/>
            <person name="Detter J.C."/>
            <person name="Dodson R.J."/>
            <person name="Durkin A.S."/>
            <person name="Ganapathy A."/>
            <person name="Gwinn-Giglio M."/>
            <person name="Han C.S."/>
            <person name="Khouri H."/>
            <person name="Kiss H."/>
            <person name="Kothari S.P."/>
            <person name="Madupu R."/>
            <person name="Nelson K.E."/>
            <person name="Nelson W.C."/>
            <person name="Paulsen I."/>
            <person name="Penn K."/>
            <person name="Ren Q."/>
            <person name="Rosovitz M.J."/>
            <person name="Selengut J.D."/>
            <person name="Shrivastava S."/>
            <person name="Sullivan S.A."/>
            <person name="Tapia R."/>
            <person name="Thompson L.S."/>
            <person name="Watkins K.L."/>
            <person name="Yang Q."/>
            <person name="Yu C."/>
            <person name="Zafar N."/>
            <person name="Zhou L."/>
            <person name="Kuske C.R."/>
        </authorList>
    </citation>
    <scope>NUCLEOTIDE SEQUENCE [LARGE SCALE GENOMIC DNA]</scope>
    <source>
        <strain evidence="4">ATCC 51196 / DSM 11244 / BCRC 80197 / JCM 7670 / NBRC 15755 / NCIMB 13165 / 161</strain>
    </source>
</reference>
<dbReference type="EMBL" id="CP001472">
    <property type="protein sequence ID" value="ACO32381.1"/>
    <property type="molecule type" value="Genomic_DNA"/>
</dbReference>
<dbReference type="FunCoup" id="C1F5H4">
    <property type="interactions" value="142"/>
</dbReference>
<accession>C1F5H4</accession>
<comment type="similarity">
    <text evidence="1 2">Belongs to the CutC family.</text>
</comment>
<dbReference type="HAMAP" id="MF_00795">
    <property type="entry name" value="CutC"/>
    <property type="match status" value="1"/>
</dbReference>
<dbReference type="HOGENOM" id="CLU_050555_3_2_0"/>
<dbReference type="SUPFAM" id="SSF110395">
    <property type="entry name" value="CutC-like"/>
    <property type="match status" value="1"/>
</dbReference>
<dbReference type="OrthoDB" id="9815677at2"/>
<evidence type="ECO:0000313" key="4">
    <source>
        <dbReference type="Proteomes" id="UP000002207"/>
    </source>
</evidence>
<dbReference type="InterPro" id="IPR036822">
    <property type="entry name" value="CutC-like_dom_sf"/>
</dbReference>
<dbReference type="Proteomes" id="UP000002207">
    <property type="component" value="Chromosome"/>
</dbReference>
<dbReference type="GO" id="GO:0005507">
    <property type="term" value="F:copper ion binding"/>
    <property type="evidence" value="ECO:0007669"/>
    <property type="project" value="TreeGrafter"/>
</dbReference>
<organism evidence="3 4">
    <name type="scientific">Acidobacterium capsulatum (strain ATCC 51196 / DSM 11244 / BCRC 80197 / JCM 7670 / NBRC 15755 / NCIMB 13165 / 161)</name>
    <dbReference type="NCBI Taxonomy" id="240015"/>
    <lineage>
        <taxon>Bacteria</taxon>
        <taxon>Pseudomonadati</taxon>
        <taxon>Acidobacteriota</taxon>
        <taxon>Terriglobia</taxon>
        <taxon>Terriglobales</taxon>
        <taxon>Acidobacteriaceae</taxon>
        <taxon>Acidobacterium</taxon>
    </lineage>
</organism>